<feature type="transmembrane region" description="Helical" evidence="9">
    <location>
        <begin position="122"/>
        <end position="146"/>
    </location>
</feature>
<evidence type="ECO:0000256" key="6">
    <source>
        <dbReference type="ARBA" id="ARBA00022989"/>
    </source>
</evidence>
<evidence type="ECO:0000256" key="1">
    <source>
        <dbReference type="ARBA" id="ARBA00003420"/>
    </source>
</evidence>
<feature type="transmembrane region" description="Helical" evidence="9">
    <location>
        <begin position="363"/>
        <end position="382"/>
    </location>
</feature>
<dbReference type="eggNOG" id="KOG1441">
    <property type="taxonomic scope" value="Eukaryota"/>
</dbReference>
<keyword evidence="5 9" id="KW-0812">Transmembrane</keyword>
<comment type="similarity">
    <text evidence="3">Belongs to the TPT transporter family. SLC35D subfamily.</text>
</comment>
<dbReference type="PANTHER" id="PTHR11132">
    <property type="entry name" value="SOLUTE CARRIER FAMILY 35"/>
    <property type="match status" value="1"/>
</dbReference>
<feature type="transmembrane region" description="Helical" evidence="9">
    <location>
        <begin position="332"/>
        <end position="357"/>
    </location>
</feature>
<dbReference type="InterPro" id="IPR050186">
    <property type="entry name" value="TPT_transporter"/>
</dbReference>
<protein>
    <submittedName>
        <fullName evidence="11">Triose-phosphate transporter</fullName>
    </submittedName>
</protein>
<feature type="transmembrane region" description="Helical" evidence="9">
    <location>
        <begin position="95"/>
        <end position="116"/>
    </location>
</feature>
<accession>K1WUV8</accession>
<gene>
    <name evidence="11" type="ORF">MBM_05501</name>
</gene>
<dbReference type="KEGG" id="mbe:MBM_05501"/>
<dbReference type="Pfam" id="PF03151">
    <property type="entry name" value="TPT"/>
    <property type="match status" value="1"/>
</dbReference>
<feature type="transmembrane region" description="Helical" evidence="9">
    <location>
        <begin position="308"/>
        <end position="325"/>
    </location>
</feature>
<feature type="domain" description="Sugar phosphate transporter" evidence="10">
    <location>
        <begin position="96"/>
        <end position="380"/>
    </location>
</feature>
<evidence type="ECO:0000259" key="10">
    <source>
        <dbReference type="Pfam" id="PF03151"/>
    </source>
</evidence>
<dbReference type="EMBL" id="JH921439">
    <property type="protein sequence ID" value="EKD16207.1"/>
    <property type="molecule type" value="Genomic_DNA"/>
</dbReference>
<reference evidence="11 12" key="1">
    <citation type="journal article" date="2012" name="BMC Genomics">
        <title>Sequencing the genome of Marssonina brunnea reveals fungus-poplar co-evolution.</title>
        <authorList>
            <person name="Zhu S."/>
            <person name="Cao Y.-Z."/>
            <person name="Jiang C."/>
            <person name="Tan B.-Y."/>
            <person name="Wang Z."/>
            <person name="Feng S."/>
            <person name="Zhang L."/>
            <person name="Su X.-H."/>
            <person name="Brejova B."/>
            <person name="Vinar T."/>
            <person name="Xu M."/>
            <person name="Wang M.-X."/>
            <person name="Zhang S.-G."/>
            <person name="Huang M.-R."/>
            <person name="Wu R."/>
            <person name="Zhou Y."/>
        </authorList>
    </citation>
    <scope>NUCLEOTIDE SEQUENCE [LARGE SCALE GENOMIC DNA]</scope>
    <source>
        <strain evidence="11 12">MB_m1</strain>
    </source>
</reference>
<sequence>MDPVARRAFSDSACIGLETEFPRHSESLDVRLVDVASRSQLSGTAFYDAHDVEAGYDPKETLLFHETDLEAQKSDLDLASKAAPLEYTIPLRTKLFYLGTYLLLNLSLTIHSKLLLGEFNCPFLLTAFHTGMTSVGCYILMVRGYIKPTILSTQDNRVIVAFSVLCTINIAISNVSLGLVSVSFHQIVRSTAPVCTILIYKLYFGRTYSLPTYLSCIPIITGVSMVAYGEFDFTAWGFTLTISGVLLAALKTILSNRLMTGNLSLPPLELLFRISPLAALQSLAYAIVTGEGSGFRDFVAAGSLTPGWTAALLINSGIAFLLNISSFGTNRVAGALTMAICANLKQILTVLLGIVIFDVRIGVFNGVGLVVAISGGAIYSKVEVGNHLKKKKETKEEAATLSNSQTLVLHDRGLGRSLVLLDCVASHNPMDRSHLASYLVSNERRPGKKASNKPKKARLTSRLP</sequence>
<evidence type="ECO:0000256" key="9">
    <source>
        <dbReference type="SAM" id="Phobius"/>
    </source>
</evidence>
<proteinExistence type="inferred from homology"/>
<feature type="transmembrane region" description="Helical" evidence="9">
    <location>
        <begin position="233"/>
        <end position="250"/>
    </location>
</feature>
<keyword evidence="6 9" id="KW-1133">Transmembrane helix</keyword>
<dbReference type="SUPFAM" id="SSF103481">
    <property type="entry name" value="Multidrug resistance efflux transporter EmrE"/>
    <property type="match status" value="1"/>
</dbReference>
<dbReference type="InterPro" id="IPR037185">
    <property type="entry name" value="EmrE-like"/>
</dbReference>
<dbReference type="Proteomes" id="UP000006753">
    <property type="component" value="Unassembled WGS sequence"/>
</dbReference>
<dbReference type="GeneID" id="18761436"/>
<feature type="transmembrane region" description="Helical" evidence="9">
    <location>
        <begin position="186"/>
        <end position="203"/>
    </location>
</feature>
<comment type="subunit">
    <text evidence="4">Homooligomer.</text>
</comment>
<dbReference type="AlphaFoldDB" id="K1WUV8"/>
<keyword evidence="12" id="KW-1185">Reference proteome</keyword>
<dbReference type="InParanoid" id="K1WUV8"/>
<dbReference type="HOGENOM" id="CLU_033641_3_0_1"/>
<name>K1WUV8_MARBU</name>
<evidence type="ECO:0000256" key="7">
    <source>
        <dbReference type="ARBA" id="ARBA00023136"/>
    </source>
</evidence>
<dbReference type="InterPro" id="IPR004853">
    <property type="entry name" value="Sugar_P_trans_dom"/>
</dbReference>
<evidence type="ECO:0000256" key="2">
    <source>
        <dbReference type="ARBA" id="ARBA00004477"/>
    </source>
</evidence>
<evidence type="ECO:0000313" key="12">
    <source>
        <dbReference type="Proteomes" id="UP000006753"/>
    </source>
</evidence>
<dbReference type="OMA" id="YVTGEMA"/>
<dbReference type="GO" id="GO:0005789">
    <property type="term" value="C:endoplasmic reticulum membrane"/>
    <property type="evidence" value="ECO:0007669"/>
    <property type="project" value="UniProtKB-SubCell"/>
</dbReference>
<comment type="subcellular location">
    <subcellularLocation>
        <location evidence="2">Endoplasmic reticulum membrane</location>
        <topology evidence="2">Multi-pass membrane protein</topology>
    </subcellularLocation>
</comment>
<feature type="transmembrane region" description="Helical" evidence="9">
    <location>
        <begin position="270"/>
        <end position="288"/>
    </location>
</feature>
<feature type="region of interest" description="Disordered" evidence="8">
    <location>
        <begin position="441"/>
        <end position="464"/>
    </location>
</feature>
<evidence type="ECO:0000256" key="5">
    <source>
        <dbReference type="ARBA" id="ARBA00022692"/>
    </source>
</evidence>
<feature type="transmembrane region" description="Helical" evidence="9">
    <location>
        <begin position="158"/>
        <end position="180"/>
    </location>
</feature>
<comment type="function">
    <text evidence="1">Involved in the import of GDP-mannose from the cytoplasm into the Golgi lumen.</text>
</comment>
<keyword evidence="7 9" id="KW-0472">Membrane</keyword>
<organism evidence="11 12">
    <name type="scientific">Marssonina brunnea f. sp. multigermtubi (strain MB_m1)</name>
    <name type="common">Marssonina leaf spot fungus</name>
    <dbReference type="NCBI Taxonomy" id="1072389"/>
    <lineage>
        <taxon>Eukaryota</taxon>
        <taxon>Fungi</taxon>
        <taxon>Dikarya</taxon>
        <taxon>Ascomycota</taxon>
        <taxon>Pezizomycotina</taxon>
        <taxon>Leotiomycetes</taxon>
        <taxon>Helotiales</taxon>
        <taxon>Drepanopezizaceae</taxon>
        <taxon>Drepanopeziza</taxon>
    </lineage>
</organism>
<dbReference type="OrthoDB" id="10261634at2759"/>
<evidence type="ECO:0000256" key="8">
    <source>
        <dbReference type="SAM" id="MobiDB-lite"/>
    </source>
</evidence>
<feature type="transmembrane region" description="Helical" evidence="9">
    <location>
        <begin position="210"/>
        <end position="227"/>
    </location>
</feature>
<evidence type="ECO:0000256" key="3">
    <source>
        <dbReference type="ARBA" id="ARBA00010425"/>
    </source>
</evidence>
<evidence type="ECO:0000313" key="11">
    <source>
        <dbReference type="EMBL" id="EKD16207.1"/>
    </source>
</evidence>
<feature type="compositionally biased region" description="Basic residues" evidence="8">
    <location>
        <begin position="446"/>
        <end position="464"/>
    </location>
</feature>
<evidence type="ECO:0000256" key="4">
    <source>
        <dbReference type="ARBA" id="ARBA00011182"/>
    </source>
</evidence>